<proteinExistence type="predicted"/>
<dbReference type="PROSITE" id="PS51708">
    <property type="entry name" value="CHAD"/>
    <property type="match status" value="1"/>
</dbReference>
<protein>
    <submittedName>
        <fullName evidence="3">CHAD domain-containing protein</fullName>
    </submittedName>
</protein>
<dbReference type="SMART" id="SM00880">
    <property type="entry name" value="CHAD"/>
    <property type="match status" value="1"/>
</dbReference>
<name>A0ABD5ECL0_9ACTN</name>
<evidence type="ECO:0000313" key="4">
    <source>
        <dbReference type="Proteomes" id="UP001183607"/>
    </source>
</evidence>
<reference evidence="4" key="1">
    <citation type="submission" date="2023-07" db="EMBL/GenBank/DDBJ databases">
        <title>30 novel species of actinomycetes from the DSMZ collection.</title>
        <authorList>
            <person name="Nouioui I."/>
        </authorList>
    </citation>
    <scope>NUCLEOTIDE SEQUENCE [LARGE SCALE GENOMIC DNA]</scope>
    <source>
        <strain evidence="4">DSM 41982</strain>
    </source>
</reference>
<dbReference type="Proteomes" id="UP001183607">
    <property type="component" value="Unassembled WGS sequence"/>
</dbReference>
<organism evidence="3 4">
    <name type="scientific">Streptomyces evansiae</name>
    <dbReference type="NCBI Taxonomy" id="3075535"/>
    <lineage>
        <taxon>Bacteria</taxon>
        <taxon>Bacillati</taxon>
        <taxon>Actinomycetota</taxon>
        <taxon>Actinomycetes</taxon>
        <taxon>Kitasatosporales</taxon>
        <taxon>Streptomycetaceae</taxon>
        <taxon>Streptomyces</taxon>
    </lineage>
</organism>
<evidence type="ECO:0000259" key="2">
    <source>
        <dbReference type="PROSITE" id="PS51708"/>
    </source>
</evidence>
<feature type="region of interest" description="Disordered" evidence="1">
    <location>
        <begin position="1"/>
        <end position="34"/>
    </location>
</feature>
<gene>
    <name evidence="3" type="ORF">RM574_27045</name>
</gene>
<dbReference type="InterPro" id="IPR038186">
    <property type="entry name" value="CHAD_dom_sf"/>
</dbReference>
<accession>A0ABD5ECL0</accession>
<dbReference type="AlphaFoldDB" id="A0ABD5ECL0"/>
<comment type="caution">
    <text evidence="3">The sequence shown here is derived from an EMBL/GenBank/DDBJ whole genome shotgun (WGS) entry which is preliminary data.</text>
</comment>
<dbReference type="EMBL" id="JAVRER010000064">
    <property type="protein sequence ID" value="MDT0419144.1"/>
    <property type="molecule type" value="Genomic_DNA"/>
</dbReference>
<feature type="domain" description="CHAD" evidence="2">
    <location>
        <begin position="28"/>
        <end position="348"/>
    </location>
</feature>
<dbReference type="Pfam" id="PF05235">
    <property type="entry name" value="CHAD"/>
    <property type="match status" value="1"/>
</dbReference>
<sequence length="349" mass="36541">MAPRPPEQARPQGTPVRAPQGPGAPGAPGSPGHPVTAYLQEQAAAFLRALRARRESGTSAPETEAAVHALRGAAHRVEATLHTFRPLLEAEWAEHLQGELNWLSAVLGSEYACAHRLGRLLGALRRLRDEEGARAAAVPAQGHPEGPLPMGAARAGALLDRQLTLARNRAHSAALDALGSARFHAVADAVAVLASEVPYRRGTSPHDPEVVGALASLTSHRLADAIAALPLDRAGAPYNAEASALGSAAPGGEPQDAPWHRVRGLLRVRVYAAEALGAAPEARTAPGARALDRHREAADAATAAAAAARTPRIAPPTAYALGVLHAVQRQEVEAARHTFQRVWREAVRV</sequence>
<evidence type="ECO:0000313" key="3">
    <source>
        <dbReference type="EMBL" id="MDT0419144.1"/>
    </source>
</evidence>
<dbReference type="InterPro" id="IPR007899">
    <property type="entry name" value="CHAD_dom"/>
</dbReference>
<evidence type="ECO:0000256" key="1">
    <source>
        <dbReference type="SAM" id="MobiDB-lite"/>
    </source>
</evidence>
<dbReference type="RefSeq" id="WP_095682493.1">
    <property type="nucleotide sequence ID" value="NZ_JAVRER010000064.1"/>
</dbReference>
<dbReference type="Gene3D" id="1.40.20.10">
    <property type="entry name" value="CHAD domain"/>
    <property type="match status" value="1"/>
</dbReference>